<dbReference type="RefSeq" id="WP_147047710.1">
    <property type="nucleotide sequence ID" value="NZ_BJZV01000017.1"/>
</dbReference>
<dbReference type="SUPFAM" id="SSF46894">
    <property type="entry name" value="C-terminal effector domain of the bipartite response regulators"/>
    <property type="match status" value="1"/>
</dbReference>
<dbReference type="PROSITE" id="PS51755">
    <property type="entry name" value="OMPR_PHOB"/>
    <property type="match status" value="1"/>
</dbReference>
<reference evidence="4 5" key="1">
    <citation type="submission" date="2019-07" db="EMBL/GenBank/DDBJ databases">
        <title>Whole genome shotgun sequence of Methylobacterium gnaphalii NBRC 107716.</title>
        <authorList>
            <person name="Hosoyama A."/>
            <person name="Uohara A."/>
            <person name="Ohji S."/>
            <person name="Ichikawa N."/>
        </authorList>
    </citation>
    <scope>NUCLEOTIDE SEQUENCE [LARGE SCALE GENOMIC DNA]</scope>
    <source>
        <strain evidence="4 5">NBRC 107716</strain>
    </source>
</reference>
<evidence type="ECO:0000259" key="3">
    <source>
        <dbReference type="PROSITE" id="PS51755"/>
    </source>
</evidence>
<comment type="caution">
    <text evidence="4">The sequence shown here is derived from an EMBL/GenBank/DDBJ whole genome shotgun (WGS) entry which is preliminary data.</text>
</comment>
<dbReference type="AlphaFoldDB" id="A0A512JMS0"/>
<dbReference type="EMBL" id="BJZV01000017">
    <property type="protein sequence ID" value="GEP11266.1"/>
    <property type="molecule type" value="Genomic_DNA"/>
</dbReference>
<dbReference type="Gene3D" id="3.40.50.10610">
    <property type="entry name" value="ABC-type transport auxiliary lipoprotein component"/>
    <property type="match status" value="1"/>
</dbReference>
<sequence length="514" mass="55191">MMDRIVLDDVVVDLHRGQVFARNGDRLDLRPRAFAVLRRLAIRPCELVSKDELLSECWPDVVVTEDSLTQCISEIRRVLGDRGRDLVRTVPRRGYVLTPPDAPAVPRADSGPPPGRFWQPIAVLPFDSFDSERPGFAGLGAGFAEDLTTELARNRHLTVIARQSAFSACTRAGTAAEIAQMLGARYVLEGSLRHAGDDIIVNAQLIDGRDSRHVWAERHMLPAHRFFVMQDALIARIVSALFSELREAEQLASLSGPTASLGAHDLTMRAIAHLNQFSRHDMLLAHATVERALALDPSFSTAHSVKGIAAATDAALAISGTLGPEIVPAAEAAIRRGLELNPASPIGHRALGYTLTLQGHYQDGLEASLRSLALAPHDAGSFAFLSIAQTAVGLYDVAQANAEKALDLSPVAAATFHVAAASAHYAFDRYEEAARYATAAAERSPGYTIAYALGAAADAARGRTELAAARIAALRRVSPGFGLHSLRLATIYGSDTELSRRFVEALQRCGLPGT</sequence>
<dbReference type="SUPFAM" id="SSF48452">
    <property type="entry name" value="TPR-like"/>
    <property type="match status" value="1"/>
</dbReference>
<dbReference type="SMART" id="SM00862">
    <property type="entry name" value="Trans_reg_C"/>
    <property type="match status" value="1"/>
</dbReference>
<dbReference type="OrthoDB" id="54411at2"/>
<accession>A0A512JMS0</accession>
<gene>
    <name evidence="4" type="ORF">MGN01_31110</name>
</gene>
<organism evidence="4 5">
    <name type="scientific">Methylobacterium gnaphalii</name>
    <dbReference type="NCBI Taxonomy" id="1010610"/>
    <lineage>
        <taxon>Bacteria</taxon>
        <taxon>Pseudomonadati</taxon>
        <taxon>Pseudomonadota</taxon>
        <taxon>Alphaproteobacteria</taxon>
        <taxon>Hyphomicrobiales</taxon>
        <taxon>Methylobacteriaceae</taxon>
        <taxon>Methylobacterium</taxon>
    </lineage>
</organism>
<feature type="domain" description="OmpR/PhoB-type" evidence="3">
    <location>
        <begin position="2"/>
        <end position="99"/>
    </location>
</feature>
<evidence type="ECO:0000256" key="2">
    <source>
        <dbReference type="PROSITE-ProRule" id="PRU01091"/>
    </source>
</evidence>
<dbReference type="CDD" id="cd00383">
    <property type="entry name" value="trans_reg_C"/>
    <property type="match status" value="1"/>
</dbReference>
<dbReference type="Proteomes" id="UP000321750">
    <property type="component" value="Unassembled WGS sequence"/>
</dbReference>
<dbReference type="GO" id="GO:0000160">
    <property type="term" value="P:phosphorelay signal transduction system"/>
    <property type="evidence" value="ECO:0007669"/>
    <property type="project" value="InterPro"/>
</dbReference>
<dbReference type="Gene3D" id="1.10.10.10">
    <property type="entry name" value="Winged helix-like DNA-binding domain superfamily/Winged helix DNA-binding domain"/>
    <property type="match status" value="1"/>
</dbReference>
<dbReference type="InterPro" id="IPR001867">
    <property type="entry name" value="OmpR/PhoB-type_DNA-bd"/>
</dbReference>
<evidence type="ECO:0000256" key="1">
    <source>
        <dbReference type="ARBA" id="ARBA00023125"/>
    </source>
</evidence>
<keyword evidence="5" id="KW-1185">Reference proteome</keyword>
<feature type="DNA-binding region" description="OmpR/PhoB-type" evidence="2">
    <location>
        <begin position="2"/>
        <end position="99"/>
    </location>
</feature>
<name>A0A512JMS0_9HYPH</name>
<dbReference type="Pfam" id="PF00486">
    <property type="entry name" value="Trans_reg_C"/>
    <property type="match status" value="1"/>
</dbReference>
<dbReference type="InterPro" id="IPR016032">
    <property type="entry name" value="Sig_transdc_resp-reg_C-effctor"/>
</dbReference>
<evidence type="ECO:0000313" key="5">
    <source>
        <dbReference type="Proteomes" id="UP000321750"/>
    </source>
</evidence>
<dbReference type="GO" id="GO:0006355">
    <property type="term" value="P:regulation of DNA-templated transcription"/>
    <property type="evidence" value="ECO:0007669"/>
    <property type="project" value="InterPro"/>
</dbReference>
<proteinExistence type="predicted"/>
<dbReference type="GO" id="GO:0003677">
    <property type="term" value="F:DNA binding"/>
    <property type="evidence" value="ECO:0007669"/>
    <property type="project" value="UniProtKB-UniRule"/>
</dbReference>
<protein>
    <submittedName>
        <fullName evidence="4">Membrane protein</fullName>
    </submittedName>
</protein>
<evidence type="ECO:0000313" key="4">
    <source>
        <dbReference type="EMBL" id="GEP11266.1"/>
    </source>
</evidence>
<dbReference type="InterPro" id="IPR011990">
    <property type="entry name" value="TPR-like_helical_dom_sf"/>
</dbReference>
<dbReference type="InterPro" id="IPR036388">
    <property type="entry name" value="WH-like_DNA-bd_sf"/>
</dbReference>
<dbReference type="Gene3D" id="1.25.40.10">
    <property type="entry name" value="Tetratricopeptide repeat domain"/>
    <property type="match status" value="1"/>
</dbReference>
<keyword evidence="1 2" id="KW-0238">DNA-binding</keyword>